<proteinExistence type="predicted"/>
<dbReference type="EMBL" id="PJQY01000212">
    <property type="protein sequence ID" value="PQQ15922.1"/>
    <property type="molecule type" value="Genomic_DNA"/>
</dbReference>
<keyword evidence="1" id="KW-0732">Signal</keyword>
<dbReference type="OrthoDB" id="10468016at2759"/>
<evidence type="ECO:0000313" key="3">
    <source>
        <dbReference type="Proteomes" id="UP000250321"/>
    </source>
</evidence>
<feature type="signal peptide" evidence="1">
    <location>
        <begin position="1"/>
        <end position="22"/>
    </location>
</feature>
<dbReference type="AlphaFoldDB" id="A0A314Z3P3"/>
<dbReference type="Proteomes" id="UP000250321">
    <property type="component" value="Unassembled WGS sequence"/>
</dbReference>
<organism evidence="2 3">
    <name type="scientific">Prunus yedoensis var. nudiflora</name>
    <dbReference type="NCBI Taxonomy" id="2094558"/>
    <lineage>
        <taxon>Eukaryota</taxon>
        <taxon>Viridiplantae</taxon>
        <taxon>Streptophyta</taxon>
        <taxon>Embryophyta</taxon>
        <taxon>Tracheophyta</taxon>
        <taxon>Spermatophyta</taxon>
        <taxon>Magnoliopsida</taxon>
        <taxon>eudicotyledons</taxon>
        <taxon>Gunneridae</taxon>
        <taxon>Pentapetalae</taxon>
        <taxon>rosids</taxon>
        <taxon>fabids</taxon>
        <taxon>Rosales</taxon>
        <taxon>Rosaceae</taxon>
        <taxon>Amygdaloideae</taxon>
        <taxon>Amygdaleae</taxon>
        <taxon>Prunus</taxon>
    </lineage>
</organism>
<accession>A0A314Z3P3</accession>
<sequence>MRCPHIGCLAVIGRWLEGILDALAVYEGIYLPPHGNEYKRMKDALRIDNIAIYCRQTIISLNSQIPVPVARVNILRE</sequence>
<evidence type="ECO:0000256" key="1">
    <source>
        <dbReference type="SAM" id="SignalP"/>
    </source>
</evidence>
<comment type="caution">
    <text evidence="2">The sequence shown here is derived from an EMBL/GenBank/DDBJ whole genome shotgun (WGS) entry which is preliminary data.</text>
</comment>
<gene>
    <name evidence="2" type="ORF">Pyn_39144</name>
</gene>
<keyword evidence="3" id="KW-1185">Reference proteome</keyword>
<evidence type="ECO:0000313" key="2">
    <source>
        <dbReference type="EMBL" id="PQQ15922.1"/>
    </source>
</evidence>
<protein>
    <submittedName>
        <fullName evidence="2">Uncharacterized protein</fullName>
    </submittedName>
</protein>
<feature type="chain" id="PRO_5016411345" evidence="1">
    <location>
        <begin position="23"/>
        <end position="77"/>
    </location>
</feature>
<reference evidence="2 3" key="1">
    <citation type="submission" date="2018-02" db="EMBL/GenBank/DDBJ databases">
        <title>Draft genome of wild Prunus yedoensis var. nudiflora.</title>
        <authorList>
            <person name="Baek S."/>
            <person name="Kim J.-H."/>
            <person name="Choi K."/>
            <person name="Kim G.-B."/>
            <person name="Cho A."/>
            <person name="Jang H."/>
            <person name="Shin C.-H."/>
            <person name="Yu H.-J."/>
            <person name="Mun J.-H."/>
        </authorList>
    </citation>
    <scope>NUCLEOTIDE SEQUENCE [LARGE SCALE GENOMIC DNA]</scope>
    <source>
        <strain evidence="3">cv. Jeju island</strain>
        <tissue evidence="2">Leaf</tissue>
    </source>
</reference>
<name>A0A314Z3P3_PRUYE</name>